<sequence>MAPWAQPQILVDKPYDDEERRQREEDPTQQLKELVVLDRPHAASCERLVLGCYKDTTRMVNAKPPLVLALIRFSPQQHSPSASLTVQLACTHVSTKFEKAVSAHKHV</sequence>
<dbReference type="HOGENOM" id="CLU_2209876_0_0_1"/>
<dbReference type="EMBL" id="JMSE01001426">
    <property type="protein sequence ID" value="KDN61273.1"/>
    <property type="molecule type" value="Genomic_DNA"/>
</dbReference>
<feature type="region of interest" description="Disordered" evidence="1">
    <location>
        <begin position="1"/>
        <end position="28"/>
    </location>
</feature>
<proteinExistence type="predicted"/>
<evidence type="ECO:0000313" key="2">
    <source>
        <dbReference type="EMBL" id="KDN61273.1"/>
    </source>
</evidence>
<comment type="caution">
    <text evidence="2">The sequence shown here is derived from an EMBL/GenBank/DDBJ whole genome shotgun (WGS) entry which is preliminary data.</text>
</comment>
<name>A0A066WWL5_COLSU</name>
<evidence type="ECO:0000313" key="3">
    <source>
        <dbReference type="Proteomes" id="UP000027238"/>
    </source>
</evidence>
<dbReference type="Proteomes" id="UP000027238">
    <property type="component" value="Unassembled WGS sequence"/>
</dbReference>
<protein>
    <submittedName>
        <fullName evidence="2">Uncharacterized protein</fullName>
    </submittedName>
</protein>
<evidence type="ECO:0000256" key="1">
    <source>
        <dbReference type="SAM" id="MobiDB-lite"/>
    </source>
</evidence>
<gene>
    <name evidence="2" type="ORF">CSUB01_08695</name>
</gene>
<organism evidence="2 3">
    <name type="scientific">Colletotrichum sublineola</name>
    <name type="common">Sorghum anthracnose fungus</name>
    <dbReference type="NCBI Taxonomy" id="1173701"/>
    <lineage>
        <taxon>Eukaryota</taxon>
        <taxon>Fungi</taxon>
        <taxon>Dikarya</taxon>
        <taxon>Ascomycota</taxon>
        <taxon>Pezizomycotina</taxon>
        <taxon>Sordariomycetes</taxon>
        <taxon>Hypocreomycetidae</taxon>
        <taxon>Glomerellales</taxon>
        <taxon>Glomerellaceae</taxon>
        <taxon>Colletotrichum</taxon>
        <taxon>Colletotrichum graminicola species complex</taxon>
    </lineage>
</organism>
<reference evidence="3" key="1">
    <citation type="journal article" date="2014" name="Genome Announc.">
        <title>Draft genome sequence of Colletotrichum sublineola, a destructive pathogen of cultivated sorghum.</title>
        <authorList>
            <person name="Baroncelli R."/>
            <person name="Sanz-Martin J.M."/>
            <person name="Rech G.E."/>
            <person name="Sukno S.A."/>
            <person name="Thon M.R."/>
        </authorList>
    </citation>
    <scope>NUCLEOTIDE SEQUENCE [LARGE SCALE GENOMIC DNA]</scope>
    <source>
        <strain evidence="3">TX430BB</strain>
    </source>
</reference>
<accession>A0A066WWL5</accession>
<keyword evidence="3" id="KW-1185">Reference proteome</keyword>
<dbReference type="AlphaFoldDB" id="A0A066WWL5"/>